<dbReference type="STRING" id="5643.A0A060SIC7"/>
<feature type="domain" description="DUF3669" evidence="1">
    <location>
        <begin position="258"/>
        <end position="305"/>
    </location>
</feature>
<dbReference type="PANTHER" id="PTHR40780:SF2">
    <property type="entry name" value="DUF3669 DOMAIN-CONTAINING PROTEIN"/>
    <property type="match status" value="1"/>
</dbReference>
<gene>
    <name evidence="2" type="ORF">BN946_scf184536.g2</name>
</gene>
<dbReference type="InterPro" id="IPR022137">
    <property type="entry name" value="Znf_prot_DUF3669"/>
</dbReference>
<sequence>MVSRTTSLPTIADDLETAAPVRLGAGSFATVFVISGGPVVYKQVHTVEHASTLLDEYNTLDKIYSHCHTDSFFAIPRALAFNNPLAEYGGFITSTPSPPSHRRRRADRPIVTPAVMHVFDAPVYAMDRVHALPLDVRNFLKEKFFPPAVNVGPALCRLYFGKKYPIITEPKFVNSQNFPLDADRYAMLRSYLTILPPASEVAEGMGEMLGRMHNVAGVDARDVEFVLGGDGSGGYTFFIIDFNQASLQLSVDVYEATDNDQVRKWSKVVDDVGDIVQPFFANDPYYPRPRPGDDLYEAFKSAYLAQYGSQTKPVGLAFLQAIEREQASRDARHAGGA</sequence>
<dbReference type="OrthoDB" id="2993351at2759"/>
<name>A0A060SIC7_PYCCI</name>
<comment type="caution">
    <text evidence="2">The sequence shown here is derived from an EMBL/GenBank/DDBJ whole genome shotgun (WGS) entry which is preliminary data.</text>
</comment>
<dbReference type="AlphaFoldDB" id="A0A060SIC7"/>
<dbReference type="Proteomes" id="UP000029665">
    <property type="component" value="Unassembled WGS sequence"/>
</dbReference>
<reference evidence="2" key="1">
    <citation type="submission" date="2014-01" db="EMBL/GenBank/DDBJ databases">
        <title>The genome of the white-rot fungus Pycnoporus cinnabarinus: a basidiomycete model with a versatile arsenal for lignocellulosic biomass breakdown.</title>
        <authorList>
            <person name="Levasseur A."/>
            <person name="Lomascolo A."/>
            <person name="Ruiz-Duenas F.J."/>
            <person name="Uzan E."/>
            <person name="Piumi F."/>
            <person name="Kues U."/>
            <person name="Ram A.F.J."/>
            <person name="Murat C."/>
            <person name="Haon M."/>
            <person name="Benoit I."/>
            <person name="Arfi Y."/>
            <person name="Chevret D."/>
            <person name="Drula E."/>
            <person name="Kwon M.J."/>
            <person name="Gouret P."/>
            <person name="Lesage-Meessen L."/>
            <person name="Lombard V."/>
            <person name="Mariette J."/>
            <person name="Noirot C."/>
            <person name="Park J."/>
            <person name="Patyshakuliyeva A."/>
            <person name="Wieneger R.A.B."/>
            <person name="Wosten H.A.B."/>
            <person name="Martin F."/>
            <person name="Coutinho P.M."/>
            <person name="de Vries R."/>
            <person name="Martinez A.T."/>
            <person name="Klopp C."/>
            <person name="Pontarotti P."/>
            <person name="Henrissat B."/>
            <person name="Record E."/>
        </authorList>
    </citation>
    <scope>NUCLEOTIDE SEQUENCE [LARGE SCALE GENOMIC DNA]</scope>
    <source>
        <strain evidence="2">BRFM137</strain>
    </source>
</reference>
<proteinExistence type="predicted"/>
<dbReference type="PANTHER" id="PTHR40780">
    <property type="entry name" value="DUF3669 DOMAIN-CONTAINING PROTEIN"/>
    <property type="match status" value="1"/>
</dbReference>
<organism evidence="2 3">
    <name type="scientific">Pycnoporus cinnabarinus</name>
    <name type="common">Cinnabar-red polypore</name>
    <name type="synonym">Trametes cinnabarina</name>
    <dbReference type="NCBI Taxonomy" id="5643"/>
    <lineage>
        <taxon>Eukaryota</taxon>
        <taxon>Fungi</taxon>
        <taxon>Dikarya</taxon>
        <taxon>Basidiomycota</taxon>
        <taxon>Agaricomycotina</taxon>
        <taxon>Agaricomycetes</taxon>
        <taxon>Polyporales</taxon>
        <taxon>Polyporaceae</taxon>
        <taxon>Trametes</taxon>
    </lineage>
</organism>
<evidence type="ECO:0000313" key="2">
    <source>
        <dbReference type="EMBL" id="CDO74247.1"/>
    </source>
</evidence>
<evidence type="ECO:0000259" key="1">
    <source>
        <dbReference type="Pfam" id="PF12417"/>
    </source>
</evidence>
<dbReference type="OMA" id="PVYAMDR"/>
<dbReference type="EMBL" id="CCBP010000137">
    <property type="protein sequence ID" value="CDO74247.1"/>
    <property type="molecule type" value="Genomic_DNA"/>
</dbReference>
<evidence type="ECO:0000313" key="3">
    <source>
        <dbReference type="Proteomes" id="UP000029665"/>
    </source>
</evidence>
<dbReference type="HOGENOM" id="CLU_075591_0_0_1"/>
<protein>
    <recommendedName>
        <fullName evidence="1">DUF3669 domain-containing protein</fullName>
    </recommendedName>
</protein>
<dbReference type="Pfam" id="PF12417">
    <property type="entry name" value="DUF3669"/>
    <property type="match status" value="1"/>
</dbReference>
<accession>A0A060SIC7</accession>
<keyword evidence="3" id="KW-1185">Reference proteome</keyword>